<sequence length="150" mass="17222">LLSALSLSGRPSYLAEAERLAASLLRFVERIKTRKIMQNCIILLRGMQKKNSEPYVFEVKVHNFSSSWADGMAFCALAHHFASEQTRFDFAQLNAQNRKDNLTIAFDVAEKNGVVPLLEVDDMLEMGDSPDWKCVFVYVMSFYRQFKDRS</sequence>
<dbReference type="InterPro" id="IPR036872">
    <property type="entry name" value="CH_dom_sf"/>
</dbReference>
<feature type="domain" description="Calponin-homology (CH)" evidence="1">
    <location>
        <begin position="37"/>
        <end position="147"/>
    </location>
</feature>
<dbReference type="AlphaFoldDB" id="A0A0M3IY62"/>
<proteinExistence type="predicted"/>
<dbReference type="Pfam" id="PF00307">
    <property type="entry name" value="CH"/>
    <property type="match status" value="1"/>
</dbReference>
<evidence type="ECO:0000313" key="2">
    <source>
        <dbReference type="WBParaSite" id="ASIM_0000017801-mRNA-1"/>
    </source>
</evidence>
<organism evidence="2">
    <name type="scientific">Anisakis simplex</name>
    <name type="common">Herring worm</name>
    <dbReference type="NCBI Taxonomy" id="6269"/>
    <lineage>
        <taxon>Eukaryota</taxon>
        <taxon>Metazoa</taxon>
        <taxon>Ecdysozoa</taxon>
        <taxon>Nematoda</taxon>
        <taxon>Chromadorea</taxon>
        <taxon>Rhabditida</taxon>
        <taxon>Spirurina</taxon>
        <taxon>Ascaridomorpha</taxon>
        <taxon>Ascaridoidea</taxon>
        <taxon>Anisakidae</taxon>
        <taxon>Anisakis</taxon>
        <taxon>Anisakis simplex complex</taxon>
    </lineage>
</organism>
<dbReference type="WBParaSite" id="ASIM_0000017801-mRNA-1">
    <property type="protein sequence ID" value="ASIM_0000017801-mRNA-1"/>
    <property type="gene ID" value="ASIM_0000017801"/>
</dbReference>
<accession>A0A0M3IY62</accession>
<dbReference type="SMART" id="SM00033">
    <property type="entry name" value="CH"/>
    <property type="match status" value="1"/>
</dbReference>
<name>A0A0M3IY62_ANISI</name>
<reference evidence="2" key="1">
    <citation type="submission" date="2017-02" db="UniProtKB">
        <authorList>
            <consortium name="WormBaseParasite"/>
        </authorList>
    </citation>
    <scope>IDENTIFICATION</scope>
</reference>
<protein>
    <submittedName>
        <fullName evidence="2">Calponin-homology (CH) domain-containing protein</fullName>
    </submittedName>
</protein>
<dbReference type="InterPro" id="IPR001715">
    <property type="entry name" value="CH_dom"/>
</dbReference>
<evidence type="ECO:0000259" key="1">
    <source>
        <dbReference type="PROSITE" id="PS50021"/>
    </source>
</evidence>
<dbReference type="Gene3D" id="1.10.418.10">
    <property type="entry name" value="Calponin-like domain"/>
    <property type="match status" value="1"/>
</dbReference>
<dbReference type="SUPFAM" id="SSF47576">
    <property type="entry name" value="Calponin-homology domain, CH-domain"/>
    <property type="match status" value="1"/>
</dbReference>
<dbReference type="PANTHER" id="PTHR23167:SF88">
    <property type="entry name" value="CALPONIN-HOMOLOGY (CH) DOMAIN-CONTAINING PROTEIN"/>
    <property type="match status" value="1"/>
</dbReference>
<dbReference type="PROSITE" id="PS50021">
    <property type="entry name" value="CH"/>
    <property type="match status" value="1"/>
</dbReference>
<dbReference type="InterPro" id="IPR050540">
    <property type="entry name" value="F-actin_Monoox_Mical"/>
</dbReference>
<dbReference type="PANTHER" id="PTHR23167">
    <property type="entry name" value="CALPONIN HOMOLOGY DOMAIN-CONTAINING PROTEIN DDB_G0272472-RELATED"/>
    <property type="match status" value="1"/>
</dbReference>